<feature type="transmembrane region" description="Helical" evidence="1">
    <location>
        <begin position="146"/>
        <end position="164"/>
    </location>
</feature>
<comment type="caution">
    <text evidence="3">The sequence shown here is derived from an EMBL/GenBank/DDBJ whole genome shotgun (WGS) entry which is preliminary data.</text>
</comment>
<feature type="transmembrane region" description="Helical" evidence="1">
    <location>
        <begin position="14"/>
        <end position="34"/>
    </location>
</feature>
<accession>A0A923DWW7</accession>
<dbReference type="AlphaFoldDB" id="A0A923DWW7"/>
<sequence length="241" mass="27376">MSYLKPNQERSKSAIILIFIVMGIEIISIISDWFQYKLLQNAALGTISVDEANANDYRQQMIAIIYLVIYIGSAITFILWFRRAYYNLHQLTDYLSLPEGWASGAWFVPIICLYRPYQIMKELFLKSADVLEEKTGSYTSPNTSKLGVWWALWIISNLIGQFVFRSSLRAESIDEIMTFTIASIINGIIGIPLALITIAIIRDYAKTEAILYETNVSGELAIVPLIAEENIDHKTSENLDT</sequence>
<feature type="transmembrane region" description="Helical" evidence="1">
    <location>
        <begin position="176"/>
        <end position="201"/>
    </location>
</feature>
<organism evidence="3 4">
    <name type="scientific">Pedobacter planticolens</name>
    <dbReference type="NCBI Taxonomy" id="2679964"/>
    <lineage>
        <taxon>Bacteria</taxon>
        <taxon>Pseudomonadati</taxon>
        <taxon>Bacteroidota</taxon>
        <taxon>Sphingobacteriia</taxon>
        <taxon>Sphingobacteriales</taxon>
        <taxon>Sphingobacteriaceae</taxon>
        <taxon>Pedobacter</taxon>
    </lineage>
</organism>
<dbReference type="RefSeq" id="WP_182922153.1">
    <property type="nucleotide sequence ID" value="NZ_WNXD01000001.1"/>
</dbReference>
<keyword evidence="4" id="KW-1185">Reference proteome</keyword>
<protein>
    <submittedName>
        <fullName evidence="3">DUF4328 domain-containing protein</fullName>
    </submittedName>
</protein>
<proteinExistence type="predicted"/>
<evidence type="ECO:0000259" key="2">
    <source>
        <dbReference type="Pfam" id="PF14219"/>
    </source>
</evidence>
<feature type="domain" description="DUF4328" evidence="2">
    <location>
        <begin position="47"/>
        <end position="205"/>
    </location>
</feature>
<dbReference type="Proteomes" id="UP000601055">
    <property type="component" value="Unassembled WGS sequence"/>
</dbReference>
<keyword evidence="1" id="KW-1133">Transmembrane helix</keyword>
<evidence type="ECO:0000256" key="1">
    <source>
        <dbReference type="SAM" id="Phobius"/>
    </source>
</evidence>
<dbReference type="InterPro" id="IPR025565">
    <property type="entry name" value="DUF4328"/>
</dbReference>
<keyword evidence="1" id="KW-0812">Transmembrane</keyword>
<feature type="transmembrane region" description="Helical" evidence="1">
    <location>
        <begin position="63"/>
        <end position="81"/>
    </location>
</feature>
<dbReference type="Pfam" id="PF14219">
    <property type="entry name" value="DUF4328"/>
    <property type="match status" value="1"/>
</dbReference>
<evidence type="ECO:0000313" key="3">
    <source>
        <dbReference type="EMBL" id="MBB2145504.1"/>
    </source>
</evidence>
<evidence type="ECO:0000313" key="4">
    <source>
        <dbReference type="Proteomes" id="UP000601055"/>
    </source>
</evidence>
<name>A0A923DWW7_9SPHI</name>
<gene>
    <name evidence="3" type="ORF">GM921_08420</name>
</gene>
<reference evidence="3" key="1">
    <citation type="submission" date="2019-11" db="EMBL/GenBank/DDBJ databases">
        <title>Description of Pedobacter sp. LMG 31464T.</title>
        <authorList>
            <person name="Carlier A."/>
            <person name="Qi S."/>
            <person name="Vandamme P."/>
        </authorList>
    </citation>
    <scope>NUCLEOTIDE SEQUENCE</scope>
    <source>
        <strain evidence="3">LMG 31464</strain>
    </source>
</reference>
<dbReference type="EMBL" id="WNXD01000001">
    <property type="protein sequence ID" value="MBB2145504.1"/>
    <property type="molecule type" value="Genomic_DNA"/>
</dbReference>
<keyword evidence="1" id="KW-0472">Membrane</keyword>